<reference evidence="1 2" key="1">
    <citation type="submission" date="2021-06" db="EMBL/GenBank/DDBJ databases">
        <title>Caerostris extrusa draft genome.</title>
        <authorList>
            <person name="Kono N."/>
            <person name="Arakawa K."/>
        </authorList>
    </citation>
    <scope>NUCLEOTIDE SEQUENCE [LARGE SCALE GENOMIC DNA]</scope>
</reference>
<dbReference type="Proteomes" id="UP001054945">
    <property type="component" value="Unassembled WGS sequence"/>
</dbReference>
<keyword evidence="2" id="KW-1185">Reference proteome</keyword>
<gene>
    <name evidence="1" type="ORF">CEXT_527961</name>
</gene>
<accession>A0AAV4XCL9</accession>
<name>A0AAV4XCL9_CAEEX</name>
<sequence>MCSSSLSNQDMTHRCAREGKANDAIKKGKLLWGEVRKCAFLFPGFARSSVKDIYEAISKVAFLFVNSDIDNIGEDKEAKPRRIISVKYLLSDVCHLAMK</sequence>
<evidence type="ECO:0000313" key="1">
    <source>
        <dbReference type="EMBL" id="GIY91709.1"/>
    </source>
</evidence>
<dbReference type="EMBL" id="BPLR01017448">
    <property type="protein sequence ID" value="GIY91709.1"/>
    <property type="molecule type" value="Genomic_DNA"/>
</dbReference>
<comment type="caution">
    <text evidence="1">The sequence shown here is derived from an EMBL/GenBank/DDBJ whole genome shotgun (WGS) entry which is preliminary data.</text>
</comment>
<proteinExistence type="predicted"/>
<organism evidence="1 2">
    <name type="scientific">Caerostris extrusa</name>
    <name type="common">Bark spider</name>
    <name type="synonym">Caerostris bankana</name>
    <dbReference type="NCBI Taxonomy" id="172846"/>
    <lineage>
        <taxon>Eukaryota</taxon>
        <taxon>Metazoa</taxon>
        <taxon>Ecdysozoa</taxon>
        <taxon>Arthropoda</taxon>
        <taxon>Chelicerata</taxon>
        <taxon>Arachnida</taxon>
        <taxon>Araneae</taxon>
        <taxon>Araneomorphae</taxon>
        <taxon>Entelegynae</taxon>
        <taxon>Araneoidea</taxon>
        <taxon>Araneidae</taxon>
        <taxon>Caerostris</taxon>
    </lineage>
</organism>
<protein>
    <submittedName>
        <fullName evidence="1">Uncharacterized protein</fullName>
    </submittedName>
</protein>
<evidence type="ECO:0000313" key="2">
    <source>
        <dbReference type="Proteomes" id="UP001054945"/>
    </source>
</evidence>
<dbReference type="AlphaFoldDB" id="A0AAV4XCL9"/>